<feature type="region of interest" description="Disordered" evidence="1">
    <location>
        <begin position="1"/>
        <end position="22"/>
    </location>
</feature>
<reference evidence="2" key="2">
    <citation type="journal article" date="2015" name="Fish Shellfish Immunol.">
        <title>Early steps in the European eel (Anguilla anguilla)-Vibrio vulnificus interaction in the gills: Role of the RtxA13 toxin.</title>
        <authorList>
            <person name="Callol A."/>
            <person name="Pajuelo D."/>
            <person name="Ebbesson L."/>
            <person name="Teles M."/>
            <person name="MacKenzie S."/>
            <person name="Amaro C."/>
        </authorList>
    </citation>
    <scope>NUCLEOTIDE SEQUENCE</scope>
</reference>
<evidence type="ECO:0000313" key="2">
    <source>
        <dbReference type="EMBL" id="JAH12417.1"/>
    </source>
</evidence>
<organism evidence="2">
    <name type="scientific">Anguilla anguilla</name>
    <name type="common">European freshwater eel</name>
    <name type="synonym">Muraena anguilla</name>
    <dbReference type="NCBI Taxonomy" id="7936"/>
    <lineage>
        <taxon>Eukaryota</taxon>
        <taxon>Metazoa</taxon>
        <taxon>Chordata</taxon>
        <taxon>Craniata</taxon>
        <taxon>Vertebrata</taxon>
        <taxon>Euteleostomi</taxon>
        <taxon>Actinopterygii</taxon>
        <taxon>Neopterygii</taxon>
        <taxon>Teleostei</taxon>
        <taxon>Anguilliformes</taxon>
        <taxon>Anguillidae</taxon>
        <taxon>Anguilla</taxon>
    </lineage>
</organism>
<dbReference type="EMBL" id="GBXM01096160">
    <property type="protein sequence ID" value="JAH12417.1"/>
    <property type="molecule type" value="Transcribed_RNA"/>
</dbReference>
<proteinExistence type="predicted"/>
<protein>
    <submittedName>
        <fullName evidence="2">Uncharacterized protein</fullName>
    </submittedName>
</protein>
<feature type="compositionally biased region" description="Polar residues" evidence="1">
    <location>
        <begin position="7"/>
        <end position="22"/>
    </location>
</feature>
<dbReference type="AlphaFoldDB" id="A0A0E9Q7B6"/>
<evidence type="ECO:0000256" key="1">
    <source>
        <dbReference type="SAM" id="MobiDB-lite"/>
    </source>
</evidence>
<sequence length="22" mass="2618">MYRRSKSSFNQNGQINHNIPIL</sequence>
<accession>A0A0E9Q7B6</accession>
<reference evidence="2" key="1">
    <citation type="submission" date="2014-11" db="EMBL/GenBank/DDBJ databases">
        <authorList>
            <person name="Amaro Gonzalez C."/>
        </authorList>
    </citation>
    <scope>NUCLEOTIDE SEQUENCE</scope>
</reference>
<name>A0A0E9Q7B6_ANGAN</name>